<evidence type="ECO:0000313" key="3">
    <source>
        <dbReference type="Proteomes" id="UP000433652"/>
    </source>
</evidence>
<accession>A0A6I4SXY6</accession>
<evidence type="ECO:0000313" key="2">
    <source>
        <dbReference type="EMBL" id="MXO60875.1"/>
    </source>
</evidence>
<dbReference type="Proteomes" id="UP000433652">
    <property type="component" value="Unassembled WGS sequence"/>
</dbReference>
<reference evidence="2 3" key="1">
    <citation type="submission" date="2019-12" db="EMBL/GenBank/DDBJ databases">
        <title>Genomic-based taxomic classification of the family Erythrobacteraceae.</title>
        <authorList>
            <person name="Xu L."/>
        </authorList>
    </citation>
    <scope>NUCLEOTIDE SEQUENCE [LARGE SCALE GENOMIC DNA]</scope>
    <source>
        <strain evidence="2 3">MCCC 1K01500</strain>
    </source>
</reference>
<organism evidence="2 3">
    <name type="scientific">Croceibacterium salegens</name>
    <dbReference type="NCBI Taxonomy" id="1737568"/>
    <lineage>
        <taxon>Bacteria</taxon>
        <taxon>Pseudomonadati</taxon>
        <taxon>Pseudomonadota</taxon>
        <taxon>Alphaproteobacteria</taxon>
        <taxon>Sphingomonadales</taxon>
        <taxon>Erythrobacteraceae</taxon>
        <taxon>Croceibacterium</taxon>
    </lineage>
</organism>
<feature type="region of interest" description="Disordered" evidence="1">
    <location>
        <begin position="1"/>
        <end position="28"/>
    </location>
</feature>
<keyword evidence="3" id="KW-1185">Reference proteome</keyword>
<gene>
    <name evidence="2" type="ORF">GRI89_15135</name>
</gene>
<sequence>MDNSHVAALQAKHQGLDRRLRDELSRPAPDDAIVQSLKKQKLLIKQEIVGVH</sequence>
<dbReference type="InterPro" id="IPR038444">
    <property type="entry name" value="DUF465_sf"/>
</dbReference>
<dbReference type="EMBL" id="WTYM01000058">
    <property type="protein sequence ID" value="MXO60875.1"/>
    <property type="molecule type" value="Genomic_DNA"/>
</dbReference>
<dbReference type="Pfam" id="PF04325">
    <property type="entry name" value="DUF465"/>
    <property type="match status" value="1"/>
</dbReference>
<dbReference type="AlphaFoldDB" id="A0A6I4SXY6"/>
<comment type="caution">
    <text evidence="2">The sequence shown here is derived from an EMBL/GenBank/DDBJ whole genome shotgun (WGS) entry which is preliminary data.</text>
</comment>
<dbReference type="InterPro" id="IPR007420">
    <property type="entry name" value="DUF465"/>
</dbReference>
<dbReference type="RefSeq" id="WP_159797435.1">
    <property type="nucleotide sequence ID" value="NZ_WTYM01000058.1"/>
</dbReference>
<dbReference type="Gene3D" id="6.10.280.50">
    <property type="match status" value="1"/>
</dbReference>
<evidence type="ECO:0000256" key="1">
    <source>
        <dbReference type="SAM" id="MobiDB-lite"/>
    </source>
</evidence>
<protein>
    <submittedName>
        <fullName evidence="2">DUF465 domain-containing protein</fullName>
    </submittedName>
</protein>
<proteinExistence type="predicted"/>
<name>A0A6I4SXY6_9SPHN</name>
<dbReference type="OrthoDB" id="7392037at2"/>
<feature type="compositionally biased region" description="Basic and acidic residues" evidence="1">
    <location>
        <begin position="14"/>
        <end position="28"/>
    </location>
</feature>